<dbReference type="SUPFAM" id="SSF143100">
    <property type="entry name" value="TTHA1013/TTHA0281-like"/>
    <property type="match status" value="1"/>
</dbReference>
<evidence type="ECO:0000313" key="1">
    <source>
        <dbReference type="EMBL" id="NEV64147.1"/>
    </source>
</evidence>
<proteinExistence type="predicted"/>
<keyword evidence="2" id="KW-1185">Reference proteome</keyword>
<evidence type="ECO:0000313" key="2">
    <source>
        <dbReference type="Proteomes" id="UP000483379"/>
    </source>
</evidence>
<organism evidence="1 2">
    <name type="scientific">Thiorhodococcus minor</name>
    <dbReference type="NCBI Taxonomy" id="57489"/>
    <lineage>
        <taxon>Bacteria</taxon>
        <taxon>Pseudomonadati</taxon>
        <taxon>Pseudomonadota</taxon>
        <taxon>Gammaproteobacteria</taxon>
        <taxon>Chromatiales</taxon>
        <taxon>Chromatiaceae</taxon>
        <taxon>Thiorhodococcus</taxon>
    </lineage>
</organism>
<dbReference type="InterPro" id="IPR035069">
    <property type="entry name" value="TTHA1013/TTHA0281-like"/>
</dbReference>
<sequence length="111" mass="13223">MTSIRPTELRLRCYAEREAPDVWVALCLDFDLAAQGETFEDAKAKLDAMIDDYVRDAWEGEDQPFAESLLNRRAPLRYWLRFWWFSLWSRIRHRNGTHRPFNGRLPLSLAH</sequence>
<reference evidence="1 2" key="1">
    <citation type="submission" date="2020-02" db="EMBL/GenBank/DDBJ databases">
        <title>Genome sequences of Thiorhodococcus mannitoliphagus and Thiorhodococcus minor, purple sulfur photosynthetic bacteria in the gammaproteobacterial family, Chromatiaceae.</title>
        <authorList>
            <person name="Aviles F.A."/>
            <person name="Meyer T.E."/>
            <person name="Kyndt J.A."/>
        </authorList>
    </citation>
    <scope>NUCLEOTIDE SEQUENCE [LARGE SCALE GENOMIC DNA]</scope>
    <source>
        <strain evidence="1 2">DSM 11518</strain>
    </source>
</reference>
<gene>
    <name evidence="1" type="ORF">G3446_20040</name>
</gene>
<accession>A0A6M0K6B8</accession>
<protein>
    <submittedName>
        <fullName evidence="1">DUF1902 domain-containing protein</fullName>
    </submittedName>
</protein>
<comment type="caution">
    <text evidence="1">The sequence shown here is derived from an EMBL/GenBank/DDBJ whole genome shotgun (WGS) entry which is preliminary data.</text>
</comment>
<dbReference type="Proteomes" id="UP000483379">
    <property type="component" value="Unassembled WGS sequence"/>
</dbReference>
<dbReference type="EMBL" id="JAAIJQ010000075">
    <property type="protein sequence ID" value="NEV64147.1"/>
    <property type="molecule type" value="Genomic_DNA"/>
</dbReference>
<dbReference type="RefSeq" id="WP_164454681.1">
    <property type="nucleotide sequence ID" value="NZ_JAAIJQ010000075.1"/>
</dbReference>
<dbReference type="AlphaFoldDB" id="A0A6M0K6B8"/>
<name>A0A6M0K6B8_9GAMM</name>